<comment type="caution">
    <text evidence="1">The sequence shown here is derived from an EMBL/GenBank/DDBJ whole genome shotgun (WGS) entry which is preliminary data.</text>
</comment>
<proteinExistence type="predicted"/>
<evidence type="ECO:0000313" key="2">
    <source>
        <dbReference type="Proteomes" id="UP000323876"/>
    </source>
</evidence>
<dbReference type="AlphaFoldDB" id="A0A5N0EKS3"/>
<name>A0A5N0EKS3_9NOCA</name>
<dbReference type="RefSeq" id="WP_150401623.1">
    <property type="nucleotide sequence ID" value="NZ_VXLC01000003.1"/>
</dbReference>
<evidence type="ECO:0000313" key="1">
    <source>
        <dbReference type="EMBL" id="KAA8889349.1"/>
    </source>
</evidence>
<protein>
    <submittedName>
        <fullName evidence="1">Uncharacterized protein</fullName>
    </submittedName>
</protein>
<dbReference type="OrthoDB" id="4560597at2"/>
<organism evidence="1 2">
    <name type="scientific">Nocardia colli</name>
    <dbReference type="NCBI Taxonomy" id="2545717"/>
    <lineage>
        <taxon>Bacteria</taxon>
        <taxon>Bacillati</taxon>
        <taxon>Actinomycetota</taxon>
        <taxon>Actinomycetes</taxon>
        <taxon>Mycobacteriales</taxon>
        <taxon>Nocardiaceae</taxon>
        <taxon>Nocardia</taxon>
    </lineage>
</organism>
<dbReference type="Proteomes" id="UP000323876">
    <property type="component" value="Unassembled WGS sequence"/>
</dbReference>
<accession>A0A5N0EKS3</accession>
<dbReference type="EMBL" id="VXLC01000003">
    <property type="protein sequence ID" value="KAA8889349.1"/>
    <property type="molecule type" value="Genomic_DNA"/>
</dbReference>
<gene>
    <name evidence="1" type="ORF">F3087_10460</name>
</gene>
<reference evidence="1 2" key="1">
    <citation type="submission" date="2019-09" db="EMBL/GenBank/DDBJ databases">
        <authorList>
            <person name="Wang X."/>
        </authorList>
    </citation>
    <scope>NUCLEOTIDE SEQUENCE [LARGE SCALE GENOMIC DNA]</scope>
    <source>
        <strain evidence="1 2">CICC 11023</strain>
    </source>
</reference>
<keyword evidence="2" id="KW-1185">Reference proteome</keyword>
<sequence>MGGKIFYTRDEAEAAGMKLPTPEEFARNQAILDQFDADIRAAKPAPEGTAPAGFGGRFSDDLEGTEWEGWTVKGGQWFDQNGNPVD</sequence>